<evidence type="ECO:0000256" key="4">
    <source>
        <dbReference type="ARBA" id="ARBA00023014"/>
    </source>
</evidence>
<sequence>MKSRRFSRRHDRGRQRRLARGFFCPCHGSQFDFAGRVFKAVPAPINLKVPPYRFLSESRIEIGAHDILTLRGIHYDRQNIHHQATHGS</sequence>
<keyword evidence="1" id="KW-0001">2Fe-2S</keyword>
<organism evidence="7 8">
    <name type="scientific">Billgrantia gudaonensis</name>
    <dbReference type="NCBI Taxonomy" id="376427"/>
    <lineage>
        <taxon>Bacteria</taxon>
        <taxon>Pseudomonadati</taxon>
        <taxon>Pseudomonadota</taxon>
        <taxon>Gammaproteobacteria</taxon>
        <taxon>Oceanospirillales</taxon>
        <taxon>Halomonadaceae</taxon>
        <taxon>Billgrantia</taxon>
    </lineage>
</organism>
<dbReference type="InterPro" id="IPR017941">
    <property type="entry name" value="Rieske_2Fe-2S"/>
</dbReference>
<gene>
    <name evidence="7" type="ORF">SAMN04487954_11149</name>
</gene>
<evidence type="ECO:0000256" key="5">
    <source>
        <dbReference type="ARBA" id="ARBA00023157"/>
    </source>
</evidence>
<dbReference type="SUPFAM" id="SSF50022">
    <property type="entry name" value="ISP domain"/>
    <property type="match status" value="1"/>
</dbReference>
<dbReference type="STRING" id="376427.SAMN04487954_11149"/>
<name>A0A1G8YZU2_9GAMM</name>
<accession>A0A1G8YZU2</accession>
<evidence type="ECO:0000256" key="3">
    <source>
        <dbReference type="ARBA" id="ARBA00023004"/>
    </source>
</evidence>
<dbReference type="PANTHER" id="PTHR10134">
    <property type="entry name" value="CYTOCHROME B-C1 COMPLEX SUBUNIT RIESKE, MITOCHONDRIAL"/>
    <property type="match status" value="1"/>
</dbReference>
<dbReference type="GO" id="GO:0046872">
    <property type="term" value="F:metal ion binding"/>
    <property type="evidence" value="ECO:0007669"/>
    <property type="project" value="UniProtKB-KW"/>
</dbReference>
<evidence type="ECO:0000313" key="8">
    <source>
        <dbReference type="Proteomes" id="UP000198525"/>
    </source>
</evidence>
<reference evidence="7 8" key="1">
    <citation type="submission" date="2016-10" db="EMBL/GenBank/DDBJ databases">
        <authorList>
            <person name="de Groot N.N."/>
        </authorList>
    </citation>
    <scope>NUCLEOTIDE SEQUENCE [LARGE SCALE GENOMIC DNA]</scope>
    <source>
        <strain evidence="7 8">CGMCC 1.6133</strain>
    </source>
</reference>
<keyword evidence="4" id="KW-0411">Iron-sulfur</keyword>
<evidence type="ECO:0000259" key="6">
    <source>
        <dbReference type="PROSITE" id="PS51296"/>
    </source>
</evidence>
<dbReference type="PROSITE" id="PS51296">
    <property type="entry name" value="RIESKE"/>
    <property type="match status" value="1"/>
</dbReference>
<dbReference type="Gene3D" id="2.102.10.10">
    <property type="entry name" value="Rieske [2Fe-2S] iron-sulphur domain"/>
    <property type="match status" value="1"/>
</dbReference>
<proteinExistence type="predicted"/>
<dbReference type="InterPro" id="IPR036922">
    <property type="entry name" value="Rieske_2Fe-2S_sf"/>
</dbReference>
<keyword evidence="8" id="KW-1185">Reference proteome</keyword>
<feature type="domain" description="Rieske" evidence="6">
    <location>
        <begin position="19"/>
        <end position="61"/>
    </location>
</feature>
<dbReference type="EMBL" id="FNES01000011">
    <property type="protein sequence ID" value="SDK08301.1"/>
    <property type="molecule type" value="Genomic_DNA"/>
</dbReference>
<dbReference type="GO" id="GO:0051537">
    <property type="term" value="F:2 iron, 2 sulfur cluster binding"/>
    <property type="evidence" value="ECO:0007669"/>
    <property type="project" value="UniProtKB-KW"/>
</dbReference>
<keyword evidence="5" id="KW-1015">Disulfide bond</keyword>
<keyword evidence="2" id="KW-0479">Metal-binding</keyword>
<dbReference type="OrthoDB" id="9767869at2"/>
<keyword evidence="3" id="KW-0408">Iron</keyword>
<protein>
    <submittedName>
        <fullName evidence="7">Rieske [2Fe-2S] domain-containing protein</fullName>
    </submittedName>
</protein>
<dbReference type="InterPro" id="IPR014349">
    <property type="entry name" value="Rieske_Fe-S_prot"/>
</dbReference>
<evidence type="ECO:0000256" key="2">
    <source>
        <dbReference type="ARBA" id="ARBA00022723"/>
    </source>
</evidence>
<dbReference type="Proteomes" id="UP000198525">
    <property type="component" value="Unassembled WGS sequence"/>
</dbReference>
<evidence type="ECO:0000256" key="1">
    <source>
        <dbReference type="ARBA" id="ARBA00022714"/>
    </source>
</evidence>
<dbReference type="AlphaFoldDB" id="A0A1G8YZU2"/>
<evidence type="ECO:0000313" key="7">
    <source>
        <dbReference type="EMBL" id="SDK08301.1"/>
    </source>
</evidence>